<dbReference type="AlphaFoldDB" id="A0AAN2CBF8"/>
<dbReference type="PANTHER" id="PTHR43359">
    <property type="entry name" value="FORMATE HYDROGENLYASE SUBUNIT 4"/>
    <property type="match status" value="1"/>
</dbReference>
<keyword evidence="3 5" id="KW-1133">Transmembrane helix</keyword>
<accession>A0AAN2CBF8</accession>
<dbReference type="InterPro" id="IPR052561">
    <property type="entry name" value="ComplexI_Subunit1"/>
</dbReference>
<dbReference type="EMBL" id="AP025523">
    <property type="protein sequence ID" value="BDE07963.1"/>
    <property type="molecule type" value="Genomic_DNA"/>
</dbReference>
<feature type="transmembrane region" description="Helical" evidence="5">
    <location>
        <begin position="55"/>
        <end position="78"/>
    </location>
</feature>
<keyword evidence="7" id="KW-1185">Reference proteome</keyword>
<dbReference type="RefSeq" id="WP_317995520.1">
    <property type="nucleotide sequence ID" value="NZ_AP025523.1"/>
</dbReference>
<dbReference type="Proteomes" id="UP001317532">
    <property type="component" value="Chromosome"/>
</dbReference>
<feature type="transmembrane region" description="Helical" evidence="5">
    <location>
        <begin position="259"/>
        <end position="276"/>
    </location>
</feature>
<dbReference type="KEGG" id="vab:WPS_32390"/>
<dbReference type="GO" id="GO:0005886">
    <property type="term" value="C:plasma membrane"/>
    <property type="evidence" value="ECO:0007669"/>
    <property type="project" value="TreeGrafter"/>
</dbReference>
<evidence type="ECO:0000256" key="1">
    <source>
        <dbReference type="ARBA" id="ARBA00004141"/>
    </source>
</evidence>
<keyword evidence="2 5" id="KW-0812">Transmembrane</keyword>
<evidence type="ECO:0000313" key="6">
    <source>
        <dbReference type="EMBL" id="BDE07963.1"/>
    </source>
</evidence>
<evidence type="ECO:0000256" key="4">
    <source>
        <dbReference type="ARBA" id="ARBA00023136"/>
    </source>
</evidence>
<feature type="transmembrane region" description="Helical" evidence="5">
    <location>
        <begin position="216"/>
        <end position="247"/>
    </location>
</feature>
<evidence type="ECO:0000256" key="5">
    <source>
        <dbReference type="SAM" id="Phobius"/>
    </source>
</evidence>
<feature type="transmembrane region" description="Helical" evidence="5">
    <location>
        <begin position="90"/>
        <end position="109"/>
    </location>
</feature>
<protein>
    <submittedName>
        <fullName evidence="6">Formate hydrogenlyase</fullName>
    </submittedName>
</protein>
<organism evidence="6 7">
    <name type="scientific">Vulcanimicrobium alpinum</name>
    <dbReference type="NCBI Taxonomy" id="3016050"/>
    <lineage>
        <taxon>Bacteria</taxon>
        <taxon>Bacillati</taxon>
        <taxon>Vulcanimicrobiota</taxon>
        <taxon>Vulcanimicrobiia</taxon>
        <taxon>Vulcanimicrobiales</taxon>
        <taxon>Vulcanimicrobiaceae</taxon>
        <taxon>Vulcanimicrobium</taxon>
    </lineage>
</organism>
<dbReference type="InterPro" id="IPR001694">
    <property type="entry name" value="NADH_UbQ_OxRdtase_su1/FPO"/>
</dbReference>
<proteinExistence type="predicted"/>
<dbReference type="Pfam" id="PF00146">
    <property type="entry name" value="NADHdh"/>
    <property type="match status" value="1"/>
</dbReference>
<gene>
    <name evidence="6" type="primary">hycC_1</name>
    <name evidence="6" type="ORF">WPS_32390</name>
</gene>
<reference evidence="6 7" key="1">
    <citation type="journal article" date="2022" name="ISME Commun">
        <title>Vulcanimicrobium alpinus gen. nov. sp. nov., the first cultivated representative of the candidate phylum 'Eremiobacterota', is a metabolically versatile aerobic anoxygenic phototroph.</title>
        <authorList>
            <person name="Yabe S."/>
            <person name="Muto K."/>
            <person name="Abe K."/>
            <person name="Yokota A."/>
            <person name="Staudigel H."/>
            <person name="Tebo B.M."/>
        </authorList>
    </citation>
    <scope>NUCLEOTIDE SEQUENCE [LARGE SCALE GENOMIC DNA]</scope>
    <source>
        <strain evidence="6 7">WC8-2</strain>
    </source>
</reference>
<dbReference type="PANTHER" id="PTHR43359:SF1">
    <property type="entry name" value="FORMATE HYDROGENLYASE SUBUNIT 4-RELATED"/>
    <property type="match status" value="1"/>
</dbReference>
<evidence type="ECO:0000256" key="3">
    <source>
        <dbReference type="ARBA" id="ARBA00022989"/>
    </source>
</evidence>
<sequence length="279" mass="29253">MTVLQVLLIAVFAPLLHGAMKTLRARLQGRPGPSVLQPYRDLRKLWSKDPVLPEGVSWIVACAPGVSLGVALTLAAAVPLDAGPPAFLDIVALTLILALGRWIVAVAALDTRSGFAGMAASREMTLSALTEPALLLALLGARLSGGPFLVPHGSFSVAGVVALFAFGVVTIAETARIPIDNQETHYELTMIHEGQSLEYSGWHLAVLNIAGYVRQVAFLTIAAGLIAPGSFAALAGAVLFAVFITFVENAFARLRLFEIPQLLTTGILLAAASVAARMV</sequence>
<evidence type="ECO:0000256" key="2">
    <source>
        <dbReference type="ARBA" id="ARBA00022692"/>
    </source>
</evidence>
<comment type="subcellular location">
    <subcellularLocation>
        <location evidence="1">Membrane</location>
        <topology evidence="1">Multi-pass membrane protein</topology>
    </subcellularLocation>
</comment>
<evidence type="ECO:0000313" key="7">
    <source>
        <dbReference type="Proteomes" id="UP001317532"/>
    </source>
</evidence>
<keyword evidence="4 5" id="KW-0472">Membrane</keyword>
<name>A0AAN2CBF8_UNVUL</name>
<feature type="transmembrane region" description="Helical" evidence="5">
    <location>
        <begin position="153"/>
        <end position="172"/>
    </location>
</feature>